<dbReference type="Proteomes" id="UP000008311">
    <property type="component" value="Unassembled WGS sequence"/>
</dbReference>
<feature type="domain" description="RNase H type-1" evidence="1">
    <location>
        <begin position="2"/>
        <end position="61"/>
    </location>
</feature>
<gene>
    <name evidence="2" type="ORF">RCOM_1596960</name>
</gene>
<evidence type="ECO:0000313" key="3">
    <source>
        <dbReference type="Proteomes" id="UP000008311"/>
    </source>
</evidence>
<dbReference type="GO" id="GO:0004523">
    <property type="term" value="F:RNA-DNA hybrid ribonuclease activity"/>
    <property type="evidence" value="ECO:0007669"/>
    <property type="project" value="InterPro"/>
</dbReference>
<protein>
    <recommendedName>
        <fullName evidence="1">RNase H type-1 domain-containing protein</fullName>
    </recommendedName>
</protein>
<dbReference type="InterPro" id="IPR052929">
    <property type="entry name" value="RNase_H-like_EbsB-rel"/>
</dbReference>
<dbReference type="GO" id="GO:0003676">
    <property type="term" value="F:nucleic acid binding"/>
    <property type="evidence" value="ECO:0007669"/>
    <property type="project" value="InterPro"/>
</dbReference>
<organism evidence="2 3">
    <name type="scientific">Ricinus communis</name>
    <name type="common">Castor bean</name>
    <dbReference type="NCBI Taxonomy" id="3988"/>
    <lineage>
        <taxon>Eukaryota</taxon>
        <taxon>Viridiplantae</taxon>
        <taxon>Streptophyta</taxon>
        <taxon>Embryophyta</taxon>
        <taxon>Tracheophyta</taxon>
        <taxon>Spermatophyta</taxon>
        <taxon>Magnoliopsida</taxon>
        <taxon>eudicotyledons</taxon>
        <taxon>Gunneridae</taxon>
        <taxon>Pentapetalae</taxon>
        <taxon>rosids</taxon>
        <taxon>fabids</taxon>
        <taxon>Malpighiales</taxon>
        <taxon>Euphorbiaceae</taxon>
        <taxon>Acalyphoideae</taxon>
        <taxon>Acalypheae</taxon>
        <taxon>Ricinus</taxon>
    </lineage>
</organism>
<evidence type="ECO:0000259" key="1">
    <source>
        <dbReference type="Pfam" id="PF13456"/>
    </source>
</evidence>
<accession>B9R859</accession>
<keyword evidence="3" id="KW-1185">Reference proteome</keyword>
<dbReference type="InParanoid" id="B9R859"/>
<dbReference type="PANTHER" id="PTHR47074">
    <property type="entry name" value="BNAC02G40300D PROTEIN"/>
    <property type="match status" value="1"/>
</dbReference>
<sequence>MTIEVDAKVVVDSFNNPSLDLYEFGSILDVCRSISHSLINVSVSFAKRQANGVAHALAKAARSYASPNVWHETLEFLRDPLLFDVIVSSY</sequence>
<dbReference type="AlphaFoldDB" id="B9R859"/>
<evidence type="ECO:0000313" key="2">
    <source>
        <dbReference type="EMBL" id="EEF52689.1"/>
    </source>
</evidence>
<dbReference type="InterPro" id="IPR002156">
    <property type="entry name" value="RNaseH_domain"/>
</dbReference>
<dbReference type="PANTHER" id="PTHR47074:SF11">
    <property type="entry name" value="REVERSE TRANSCRIPTASE-LIKE PROTEIN"/>
    <property type="match status" value="1"/>
</dbReference>
<proteinExistence type="predicted"/>
<reference evidence="3" key="1">
    <citation type="journal article" date="2010" name="Nat. Biotechnol.">
        <title>Draft genome sequence of the oilseed species Ricinus communis.</title>
        <authorList>
            <person name="Chan A.P."/>
            <person name="Crabtree J."/>
            <person name="Zhao Q."/>
            <person name="Lorenzi H."/>
            <person name="Orvis J."/>
            <person name="Puiu D."/>
            <person name="Melake-Berhan A."/>
            <person name="Jones K.M."/>
            <person name="Redman J."/>
            <person name="Chen G."/>
            <person name="Cahoon E.B."/>
            <person name="Gedil M."/>
            <person name="Stanke M."/>
            <person name="Haas B.J."/>
            <person name="Wortman J.R."/>
            <person name="Fraser-Liggett C.M."/>
            <person name="Ravel J."/>
            <person name="Rabinowicz P.D."/>
        </authorList>
    </citation>
    <scope>NUCLEOTIDE SEQUENCE [LARGE SCALE GENOMIC DNA]</scope>
    <source>
        <strain evidence="3">cv. Hale</strain>
    </source>
</reference>
<name>B9R859_RICCO</name>
<dbReference type="EMBL" id="EQ973772">
    <property type="protein sequence ID" value="EEF52689.1"/>
    <property type="molecule type" value="Genomic_DNA"/>
</dbReference>
<dbReference type="Pfam" id="PF13456">
    <property type="entry name" value="RVT_3"/>
    <property type="match status" value="1"/>
</dbReference>